<dbReference type="RefSeq" id="WP_242166373.1">
    <property type="nucleotide sequence ID" value="NZ_JAJMLW010000004.1"/>
</dbReference>
<dbReference type="EMBL" id="JAJMLW010000004">
    <property type="protein sequence ID" value="MCI2242826.1"/>
    <property type="molecule type" value="Genomic_DNA"/>
</dbReference>
<reference evidence="1" key="1">
    <citation type="submission" date="2021-11" db="EMBL/GenBank/DDBJ databases">
        <title>A Novel Adlercreutzia Species, isolated from a Allomyrina dichotoma larva feces.</title>
        <authorList>
            <person name="Suh M.K."/>
        </authorList>
    </citation>
    <scope>NUCLEOTIDE SEQUENCE</scope>
    <source>
        <strain evidence="1">JBNU-10</strain>
    </source>
</reference>
<evidence type="ECO:0000313" key="1">
    <source>
        <dbReference type="EMBL" id="MCI2242826.1"/>
    </source>
</evidence>
<protein>
    <submittedName>
        <fullName evidence="1">Uncharacterized protein</fullName>
    </submittedName>
</protein>
<organism evidence="1 2">
    <name type="scientific">Adlercreutzia faecimuris</name>
    <dbReference type="NCBI Taxonomy" id="2897341"/>
    <lineage>
        <taxon>Bacteria</taxon>
        <taxon>Bacillati</taxon>
        <taxon>Actinomycetota</taxon>
        <taxon>Coriobacteriia</taxon>
        <taxon>Eggerthellales</taxon>
        <taxon>Eggerthellaceae</taxon>
        <taxon>Adlercreutzia</taxon>
    </lineage>
</organism>
<sequence length="122" mass="13440">MSPAPTEEKVAKFREMINATERVGVSEFARSKSWRERLPEAGCFEVVDRNSVVGYMLAPDYALALSDRIAELESQAEEAQIATMFKVREGRNDLKGGADLKASALDYFDQHAAALGKIIDGD</sequence>
<dbReference type="Proteomes" id="UP001430755">
    <property type="component" value="Unassembled WGS sequence"/>
</dbReference>
<proteinExistence type="predicted"/>
<comment type="caution">
    <text evidence="1">The sequence shown here is derived from an EMBL/GenBank/DDBJ whole genome shotgun (WGS) entry which is preliminary data.</text>
</comment>
<evidence type="ECO:0000313" key="2">
    <source>
        <dbReference type="Proteomes" id="UP001430755"/>
    </source>
</evidence>
<gene>
    <name evidence="1" type="ORF">LPT13_10765</name>
</gene>
<keyword evidence="2" id="KW-1185">Reference proteome</keyword>
<name>A0ABS9WIY7_9ACTN</name>
<accession>A0ABS9WIY7</accession>